<dbReference type="EMBL" id="SOAZ01000002">
    <property type="protein sequence ID" value="TDT63417.1"/>
    <property type="molecule type" value="Genomic_DNA"/>
</dbReference>
<name>A0A4R7KTI3_9CLOT</name>
<protein>
    <submittedName>
        <fullName evidence="1">Uncharacterized protein</fullName>
    </submittedName>
</protein>
<dbReference type="RefSeq" id="WP_133627065.1">
    <property type="nucleotide sequence ID" value="NZ_SOAZ01000002.1"/>
</dbReference>
<gene>
    <name evidence="1" type="ORF">EDD71_102179</name>
</gene>
<sequence length="79" mass="9181">MAINLNDFKKAIEFGSDIEFRYKNKDYTILPWTDEGIVIGPQNTDDDTIYKTADELINNHKIDGKYIKDIINDIEVLLM</sequence>
<keyword evidence="2" id="KW-1185">Reference proteome</keyword>
<dbReference type="Proteomes" id="UP000295325">
    <property type="component" value="Unassembled WGS sequence"/>
</dbReference>
<accession>A0A4R7KTI3</accession>
<organism evidence="1 2">
    <name type="scientific">Fonticella tunisiensis</name>
    <dbReference type="NCBI Taxonomy" id="1096341"/>
    <lineage>
        <taxon>Bacteria</taxon>
        <taxon>Bacillati</taxon>
        <taxon>Bacillota</taxon>
        <taxon>Clostridia</taxon>
        <taxon>Eubacteriales</taxon>
        <taxon>Clostridiaceae</taxon>
        <taxon>Fonticella</taxon>
    </lineage>
</organism>
<reference evidence="1 2" key="1">
    <citation type="submission" date="2019-03" db="EMBL/GenBank/DDBJ databases">
        <title>Genomic Encyclopedia of Type Strains, Phase IV (KMG-IV): sequencing the most valuable type-strain genomes for metagenomic binning, comparative biology and taxonomic classification.</title>
        <authorList>
            <person name="Goeker M."/>
        </authorList>
    </citation>
    <scope>NUCLEOTIDE SEQUENCE [LARGE SCALE GENOMIC DNA]</scope>
    <source>
        <strain evidence="1 2">DSM 24455</strain>
    </source>
</reference>
<comment type="caution">
    <text evidence="1">The sequence shown here is derived from an EMBL/GenBank/DDBJ whole genome shotgun (WGS) entry which is preliminary data.</text>
</comment>
<evidence type="ECO:0000313" key="2">
    <source>
        <dbReference type="Proteomes" id="UP000295325"/>
    </source>
</evidence>
<dbReference type="AlphaFoldDB" id="A0A4R7KTI3"/>
<proteinExistence type="predicted"/>
<dbReference type="OrthoDB" id="2087546at2"/>
<evidence type="ECO:0000313" key="1">
    <source>
        <dbReference type="EMBL" id="TDT63417.1"/>
    </source>
</evidence>